<dbReference type="Proteomes" id="UP000829817">
    <property type="component" value="Chromosome"/>
</dbReference>
<proteinExistence type="predicted"/>
<keyword evidence="3" id="KW-1266">Target cell cytoplasm</keyword>
<protein>
    <submittedName>
        <fullName evidence="7">VENN motif pre-toxin domain-containing protein</fullName>
    </submittedName>
</protein>
<feature type="domain" description="DUF637" evidence="6">
    <location>
        <begin position="15"/>
        <end position="66"/>
    </location>
</feature>
<evidence type="ECO:0000256" key="3">
    <source>
        <dbReference type="ARBA" id="ARBA00022913"/>
    </source>
</evidence>
<dbReference type="EMBL" id="CP091508">
    <property type="protein sequence ID" value="UOO82471.1"/>
    <property type="molecule type" value="Genomic_DNA"/>
</dbReference>
<evidence type="ECO:0000256" key="1">
    <source>
        <dbReference type="ARBA" id="ARBA00004219"/>
    </source>
</evidence>
<comment type="subcellular location">
    <subcellularLocation>
        <location evidence="1">Target cell</location>
        <location evidence="1">Target cell cytoplasm</location>
    </subcellularLocation>
</comment>
<organism evidence="7 8">
    <name type="scientific">Uruburuella testudinis</name>
    <dbReference type="NCBI Taxonomy" id="1282863"/>
    <lineage>
        <taxon>Bacteria</taxon>
        <taxon>Pseudomonadati</taxon>
        <taxon>Pseudomonadota</taxon>
        <taxon>Betaproteobacteria</taxon>
        <taxon>Neisseriales</taxon>
        <taxon>Neisseriaceae</taxon>
        <taxon>Uruburuella</taxon>
    </lineage>
</organism>
<feature type="domain" description="VENN motif-containing" evidence="5">
    <location>
        <begin position="83"/>
        <end position="128"/>
    </location>
</feature>
<evidence type="ECO:0000256" key="4">
    <source>
        <dbReference type="ARBA" id="ARBA00023026"/>
    </source>
</evidence>
<keyword evidence="4" id="KW-0843">Virulence</keyword>
<dbReference type="Pfam" id="PF04829">
    <property type="entry name" value="PT-VENN"/>
    <property type="match status" value="1"/>
</dbReference>
<sequence length="394" mass="42163">MSTLFKHFSYSNIIIATLVQTAHGAAASKIKGLDNNYIAHKVAHAMAGCAAAAANKGKCQDGAIGAAVGEIVGEKLLNGRNVKNLNPEEYKQILAYSRLVAGTAAGLAGGDVNAAADAAKVAVENNALYPKCIGSRCDEIQKDQQDWINKNPKEYAEYVITATGVVLPIVGAIDSIRQADTVADYLFALSDFIPGLKTGKQAYQTAKVANDLSGMKKILDGVMASATQHGYINQTKYNMAKTELSVRSQKDLQLLNQVQKGQDKTGKVTEQLFDSLAKQNNFAVIRGGKYGNNNGFDHVWVAKDGSVVILSESKQIKNGTIQLNAKAAGGHTQMSDAWVDMVVDKLPMNDPARAAVREARRNGKLKLAITGVDRQTGKAVILPIQVPAKNKLQR</sequence>
<gene>
    <name evidence="7" type="ORF">LVJ83_03100</name>
</gene>
<dbReference type="InterPro" id="IPR006914">
    <property type="entry name" value="VENN_dom"/>
</dbReference>
<dbReference type="CDD" id="cd20732">
    <property type="entry name" value="PoNe_FilH_DUF637_VENN-like"/>
    <property type="match status" value="1"/>
</dbReference>
<evidence type="ECO:0000259" key="5">
    <source>
        <dbReference type="Pfam" id="PF04829"/>
    </source>
</evidence>
<evidence type="ECO:0000313" key="7">
    <source>
        <dbReference type="EMBL" id="UOO82471.1"/>
    </source>
</evidence>
<accession>A0ABY4DTV4</accession>
<dbReference type="Pfam" id="PF04830">
    <property type="entry name" value="DUF637"/>
    <property type="match status" value="1"/>
</dbReference>
<evidence type="ECO:0000259" key="6">
    <source>
        <dbReference type="Pfam" id="PF04830"/>
    </source>
</evidence>
<reference evidence="7 8" key="1">
    <citation type="journal article" date="2022" name="Res Sq">
        <title>Evolution of multicellular longitudinally dividing oral cavity symbionts (Neisseriaceae).</title>
        <authorList>
            <person name="Nyongesa S."/>
            <person name="Weber P."/>
            <person name="Bernet E."/>
            <person name="Pullido F."/>
            <person name="Nieckarz M."/>
            <person name="Delaby M."/>
            <person name="Nieves C."/>
            <person name="Viehboeck T."/>
            <person name="Krause N."/>
            <person name="Rivera-Millot A."/>
            <person name="Nakamura A."/>
            <person name="Vischer N."/>
            <person name="VanNieuwenhze M."/>
            <person name="Brun Y."/>
            <person name="Cava F."/>
            <person name="Bulgheresi S."/>
            <person name="Veyrier F."/>
        </authorList>
    </citation>
    <scope>NUCLEOTIDE SEQUENCE [LARGE SCALE GENOMIC DNA]</scope>
    <source>
        <strain evidence="7 8">CCUG 63373m</strain>
    </source>
</reference>
<keyword evidence="8" id="KW-1185">Reference proteome</keyword>
<keyword evidence="2" id="KW-0800">Toxin</keyword>
<name>A0ABY4DTV4_9NEIS</name>
<evidence type="ECO:0000313" key="8">
    <source>
        <dbReference type="Proteomes" id="UP000829817"/>
    </source>
</evidence>
<evidence type="ECO:0000256" key="2">
    <source>
        <dbReference type="ARBA" id="ARBA00022656"/>
    </source>
</evidence>
<dbReference type="InterPro" id="IPR006915">
    <property type="entry name" value="DUF637_hemagglutn_put"/>
</dbReference>